<protein>
    <submittedName>
        <fullName evidence="2">Uncharacterized protein</fullName>
    </submittedName>
</protein>
<feature type="region of interest" description="Disordered" evidence="1">
    <location>
        <begin position="91"/>
        <end position="195"/>
    </location>
</feature>
<feature type="compositionally biased region" description="Polar residues" evidence="1">
    <location>
        <begin position="534"/>
        <end position="582"/>
    </location>
</feature>
<comment type="caution">
    <text evidence="2">The sequence shown here is derived from an EMBL/GenBank/DDBJ whole genome shotgun (WGS) entry which is preliminary data.</text>
</comment>
<evidence type="ECO:0000256" key="1">
    <source>
        <dbReference type="SAM" id="MobiDB-lite"/>
    </source>
</evidence>
<proteinExistence type="predicted"/>
<organism evidence="2 3">
    <name type="scientific">Paramarasmius palmivorus</name>
    <dbReference type="NCBI Taxonomy" id="297713"/>
    <lineage>
        <taxon>Eukaryota</taxon>
        <taxon>Fungi</taxon>
        <taxon>Dikarya</taxon>
        <taxon>Basidiomycota</taxon>
        <taxon>Agaricomycotina</taxon>
        <taxon>Agaricomycetes</taxon>
        <taxon>Agaricomycetidae</taxon>
        <taxon>Agaricales</taxon>
        <taxon>Marasmiineae</taxon>
        <taxon>Marasmiaceae</taxon>
        <taxon>Paramarasmius</taxon>
    </lineage>
</organism>
<accession>A0AAW0D4M5</accession>
<feature type="region of interest" description="Disordered" evidence="1">
    <location>
        <begin position="458"/>
        <end position="599"/>
    </location>
</feature>
<dbReference type="EMBL" id="JAYKXP010000021">
    <property type="protein sequence ID" value="KAK7047118.1"/>
    <property type="molecule type" value="Genomic_DNA"/>
</dbReference>
<evidence type="ECO:0000313" key="2">
    <source>
        <dbReference type="EMBL" id="KAK7047118.1"/>
    </source>
</evidence>
<dbReference type="AlphaFoldDB" id="A0AAW0D4M5"/>
<feature type="compositionally biased region" description="Polar residues" evidence="1">
    <location>
        <begin position="169"/>
        <end position="195"/>
    </location>
</feature>
<evidence type="ECO:0000313" key="3">
    <source>
        <dbReference type="Proteomes" id="UP001383192"/>
    </source>
</evidence>
<dbReference type="Proteomes" id="UP001383192">
    <property type="component" value="Unassembled WGS sequence"/>
</dbReference>
<keyword evidence="3" id="KW-1185">Reference proteome</keyword>
<feature type="region of interest" description="Disordered" evidence="1">
    <location>
        <begin position="250"/>
        <end position="281"/>
    </location>
</feature>
<feature type="compositionally biased region" description="Polar residues" evidence="1">
    <location>
        <begin position="129"/>
        <end position="140"/>
    </location>
</feature>
<gene>
    <name evidence="2" type="ORF">VNI00_006783</name>
</gene>
<name>A0AAW0D4M5_9AGAR</name>
<feature type="compositionally biased region" description="Low complexity" evidence="1">
    <location>
        <begin position="94"/>
        <end position="107"/>
    </location>
</feature>
<reference evidence="2 3" key="1">
    <citation type="submission" date="2024-01" db="EMBL/GenBank/DDBJ databases">
        <title>A draft genome for a cacao thread blight-causing isolate of Paramarasmius palmivorus.</title>
        <authorList>
            <person name="Baruah I.K."/>
            <person name="Bukari Y."/>
            <person name="Amoako-Attah I."/>
            <person name="Meinhardt L.W."/>
            <person name="Bailey B.A."/>
            <person name="Cohen S.P."/>
        </authorList>
    </citation>
    <scope>NUCLEOTIDE SEQUENCE [LARGE SCALE GENOMIC DNA]</scope>
    <source>
        <strain evidence="2 3">GH-12</strain>
    </source>
</reference>
<feature type="compositionally biased region" description="Low complexity" evidence="1">
    <location>
        <begin position="324"/>
        <end position="336"/>
    </location>
</feature>
<feature type="compositionally biased region" description="Low complexity" evidence="1">
    <location>
        <begin position="583"/>
        <end position="594"/>
    </location>
</feature>
<sequence length="631" mass="68843">MVQVKENLHLGIEWYAVTDLSAPRHWEPIKAKSGPGPFIIVILSTRGIAIVDSRPRKPGTTGRGYMHTPTASTSAHTLEMTSGIELAELNRAKSTSTGESSEPSSPTVRVFGRGGQGSKPRWTKAYPNTVPSAASSSDIKTSNRRNPGRDTMRVKGRGGAGSKFRPIVSENSTQTVSSRVNDTSASGSDLSSPHLTTGLTPLSSETHIDGAMMAPRSRTSPNIDIVSSSFHTSTSTLSSPELKKIIRVGGGRGGAGSHLTISNLSTPRSSRSASASLHPRYPTISKPMPLIDIKWVTKRKSRSKLNKLDIDSNNAHPLPRVSETQPTTTTDTAVTFPPTLSITSPALSTATSLPKSVIDIVDEDSAEPISPITPVTPSSKRKKKLHCLLFASTPASNTTDRHNHHHSPSLASLPPPKSRIGRRLSFSNWRRPSTAPAPREAMDNEWWIEDRYDRGSRDRDSVSEIVFGERPVTPKPRPKGKRKEAEEDEKEDEKEDEQEENISPLFSPAEEESGTPNTEVGQETPRLCADDLGSSFSHALSPTSSIASTTQFYHSESNDSASANVSIRSRSTHSSTPSQFNWDSPPDSPFSSSFVREEEDEGIVVYQRDNWVGQWNRGDMREVLHALRQLR</sequence>
<feature type="compositionally biased region" description="Acidic residues" evidence="1">
    <location>
        <begin position="486"/>
        <end position="500"/>
    </location>
</feature>
<feature type="region of interest" description="Disordered" evidence="1">
    <location>
        <begin position="394"/>
        <end position="419"/>
    </location>
</feature>
<feature type="region of interest" description="Disordered" evidence="1">
    <location>
        <begin position="309"/>
        <end position="336"/>
    </location>
</feature>